<dbReference type="EMBL" id="JASBWS010000013">
    <property type="protein sequence ID" value="KAJ9113143.1"/>
    <property type="molecule type" value="Genomic_DNA"/>
</dbReference>
<proteinExistence type="predicted"/>
<name>A0ACC2WNV8_9TREE</name>
<gene>
    <name evidence="1" type="ORF">QFC20_002034</name>
</gene>
<protein>
    <submittedName>
        <fullName evidence="1">Uncharacterized protein</fullName>
    </submittedName>
</protein>
<accession>A0ACC2WNV8</accession>
<sequence length="479" mass="53323">MSDSSRLTQTRTLVAATAAIAAAVTAGSILGGQAIRRRLRTAELKRQVEADLAGQPWNDTSALDQTIQLDAEGADGVRVESLSSPTEKVWAKGEYDEELIREQLSRNYTFLGEEGMQKVRDSYVVVVGCGGVGSWCALMLLRSGVGKILLIDFDLTTLSSLNRHAAATLEDVGTPKVEATRKYLKKIAPWAEIETKVGLWRKGTESESWLAGADWVVDAIDNINTKAHGKSPQVFSSMGAGAKCDPTRVQIADISNTYEDALARNVRIKLRKQGIHSGIPVVYSSEVPGEVKLLPLPDDEFERGKVNELGAFDDFRVRILPVLGPLPSIFGLHAATYILMDLAGKPLEFPLPIKNRRKTYDRLDREMIARETKMSDDIHQAKRNPLSQDDIAYVFEDLHQGRSTIPPHPVLTKPSLIRWYKDQPLTVWNCVVMSDKEADRHMKEVLQGDKTGVEVWGEEAERIVQKRARDARAVWEWRS</sequence>
<evidence type="ECO:0000313" key="1">
    <source>
        <dbReference type="EMBL" id="KAJ9113143.1"/>
    </source>
</evidence>
<dbReference type="Proteomes" id="UP001230649">
    <property type="component" value="Unassembled WGS sequence"/>
</dbReference>
<keyword evidence="2" id="KW-1185">Reference proteome</keyword>
<organism evidence="1 2">
    <name type="scientific">Naganishia adeliensis</name>
    <dbReference type="NCBI Taxonomy" id="92952"/>
    <lineage>
        <taxon>Eukaryota</taxon>
        <taxon>Fungi</taxon>
        <taxon>Dikarya</taxon>
        <taxon>Basidiomycota</taxon>
        <taxon>Agaricomycotina</taxon>
        <taxon>Tremellomycetes</taxon>
        <taxon>Filobasidiales</taxon>
        <taxon>Filobasidiaceae</taxon>
        <taxon>Naganishia</taxon>
    </lineage>
</organism>
<reference evidence="1" key="1">
    <citation type="submission" date="2023-04" db="EMBL/GenBank/DDBJ databases">
        <title>Draft Genome sequencing of Naganishia species isolated from polar environments using Oxford Nanopore Technology.</title>
        <authorList>
            <person name="Leo P."/>
            <person name="Venkateswaran K."/>
        </authorList>
    </citation>
    <scope>NUCLEOTIDE SEQUENCE</scope>
    <source>
        <strain evidence="1">MNA-CCFEE 5262</strain>
    </source>
</reference>
<evidence type="ECO:0000313" key="2">
    <source>
        <dbReference type="Proteomes" id="UP001230649"/>
    </source>
</evidence>
<comment type="caution">
    <text evidence="1">The sequence shown here is derived from an EMBL/GenBank/DDBJ whole genome shotgun (WGS) entry which is preliminary data.</text>
</comment>